<dbReference type="PANTHER" id="PTHR43584:SF8">
    <property type="entry name" value="N-ACETYLMURAMATE ALPHA-1-PHOSPHATE URIDYLYLTRANSFERASE"/>
    <property type="match status" value="1"/>
</dbReference>
<keyword evidence="5" id="KW-1185">Reference proteome</keyword>
<evidence type="ECO:0000313" key="4">
    <source>
        <dbReference type="EMBL" id="GBF43357.1"/>
    </source>
</evidence>
<protein>
    <submittedName>
        <fullName evidence="4">Nucleoside-diphosphate-sugar pyrophosphorylase</fullName>
    </submittedName>
</protein>
<keyword evidence="1" id="KW-0808">Transferase</keyword>
<dbReference type="PANTHER" id="PTHR43584">
    <property type="entry name" value="NUCLEOTIDYL TRANSFERASE"/>
    <property type="match status" value="1"/>
</dbReference>
<evidence type="ECO:0000313" key="5">
    <source>
        <dbReference type="Proteomes" id="UP000245206"/>
    </source>
</evidence>
<comment type="caution">
    <text evidence="4">The sequence shown here is derived from an EMBL/GenBank/DDBJ whole genome shotgun (WGS) entry which is preliminary data.</text>
</comment>
<dbReference type="InterPro" id="IPR025877">
    <property type="entry name" value="MobA-like_NTP_Trfase"/>
</dbReference>
<dbReference type="AlphaFoldDB" id="A0A2P2DFD4"/>
<evidence type="ECO:0000259" key="3">
    <source>
        <dbReference type="Pfam" id="PF12804"/>
    </source>
</evidence>
<dbReference type="Gene3D" id="3.90.550.10">
    <property type="entry name" value="Spore Coat Polysaccharide Biosynthesis Protein SpsA, Chain A"/>
    <property type="match status" value="1"/>
</dbReference>
<feature type="domain" description="MobA-like NTP transferase" evidence="3">
    <location>
        <begin position="3"/>
        <end position="112"/>
    </location>
</feature>
<gene>
    <name evidence="4" type="ORF">LPTSP2_26540</name>
</gene>
<dbReference type="CDD" id="cd06422">
    <property type="entry name" value="NTP_transferase_like_1"/>
    <property type="match status" value="1"/>
</dbReference>
<dbReference type="RefSeq" id="WP_108960301.1">
    <property type="nucleotide sequence ID" value="NZ_BFAZ01000009.1"/>
</dbReference>
<proteinExistence type="predicted"/>
<organism evidence="4 5">
    <name type="scientific">Leptospira ellinghausenii</name>
    <dbReference type="NCBI Taxonomy" id="1917822"/>
    <lineage>
        <taxon>Bacteria</taxon>
        <taxon>Pseudomonadati</taxon>
        <taxon>Spirochaetota</taxon>
        <taxon>Spirochaetia</taxon>
        <taxon>Leptospirales</taxon>
        <taxon>Leptospiraceae</taxon>
        <taxon>Leptospira</taxon>
    </lineage>
</organism>
<reference evidence="5" key="1">
    <citation type="journal article" date="2019" name="Microbiol. Immunol.">
        <title>Molecular and phenotypic characterization of Leptospira johnsonii sp. nov., Leptospira ellinghausenii sp. nov. and Leptospira ryugenii sp. nov. isolated from soil and water in Japan.</title>
        <authorList>
            <person name="Masuzawa T."/>
            <person name="Saito M."/>
            <person name="Nakao R."/>
            <person name="Nikaido Y."/>
            <person name="Matsumoto M."/>
            <person name="Ogawa M."/>
            <person name="Yokoyama M."/>
            <person name="Hidaka Y."/>
            <person name="Tomita J."/>
            <person name="Sakakibara K."/>
            <person name="Suzuki K."/>
            <person name="Yasuda S."/>
            <person name="Sato H."/>
            <person name="Yamaguchi M."/>
            <person name="Yoshida S.I."/>
            <person name="Koizumi N."/>
            <person name="Kawamura Y."/>
        </authorList>
    </citation>
    <scope>NUCLEOTIDE SEQUENCE [LARGE SCALE GENOMIC DNA]</scope>
    <source>
        <strain evidence="5">E18</strain>
    </source>
</reference>
<dbReference type="SUPFAM" id="SSF53448">
    <property type="entry name" value="Nucleotide-diphospho-sugar transferases"/>
    <property type="match status" value="1"/>
</dbReference>
<evidence type="ECO:0000256" key="1">
    <source>
        <dbReference type="ARBA" id="ARBA00022679"/>
    </source>
</evidence>
<evidence type="ECO:0000256" key="2">
    <source>
        <dbReference type="ARBA" id="ARBA00022695"/>
    </source>
</evidence>
<dbReference type="InterPro" id="IPR050065">
    <property type="entry name" value="GlmU-like"/>
</dbReference>
<dbReference type="Pfam" id="PF12804">
    <property type="entry name" value="NTP_transf_3"/>
    <property type="match status" value="1"/>
</dbReference>
<dbReference type="Proteomes" id="UP000245206">
    <property type="component" value="Unassembled WGS sequence"/>
</dbReference>
<dbReference type="EMBL" id="BFAZ01000009">
    <property type="protein sequence ID" value="GBF43357.1"/>
    <property type="molecule type" value="Genomic_DNA"/>
</dbReference>
<keyword evidence="2" id="KW-0548">Nucleotidyltransferase</keyword>
<accession>A0A2P2DFD4</accession>
<dbReference type="GO" id="GO:0016779">
    <property type="term" value="F:nucleotidyltransferase activity"/>
    <property type="evidence" value="ECO:0007669"/>
    <property type="project" value="UniProtKB-KW"/>
</dbReference>
<name>A0A2P2DFD4_9LEPT</name>
<dbReference type="OrthoDB" id="9788272at2"/>
<dbReference type="InterPro" id="IPR029044">
    <property type="entry name" value="Nucleotide-diphossugar_trans"/>
</dbReference>
<sequence>MNAFVLAAGFGKRMGSLTQNTPKPLLQIQSITLLDYALYLLHIWKIQKVWVNAHYLGEQILNHVKNFTGFPIEVSIEKDKILGTAGGIRTALPQDHFSEPILLINPDTLFFPNPEFTPKQNLATGIKIHLYLLPIPEGENYTQISIGKDGALEFGKGEFYYIGLSVIDPSCLSKLEKNQYYDLSDTFRECAKKGEITGEIFPGEVFDLGTKELWETYQSKDIFGSHLINIKSFLSRTNMT</sequence>